<dbReference type="PANTHER" id="PTHR10465:SF0">
    <property type="entry name" value="SARCALUMENIN"/>
    <property type="match status" value="1"/>
</dbReference>
<dbReference type="Gene3D" id="3.40.50.300">
    <property type="entry name" value="P-loop containing nucleotide triphosphate hydrolases"/>
    <property type="match status" value="1"/>
</dbReference>
<dbReference type="GO" id="GO:0005741">
    <property type="term" value="C:mitochondrial outer membrane"/>
    <property type="evidence" value="ECO:0007669"/>
    <property type="project" value="TreeGrafter"/>
</dbReference>
<keyword evidence="2" id="KW-0547">Nucleotide-binding</keyword>
<dbReference type="PANTHER" id="PTHR10465">
    <property type="entry name" value="TRANSMEMBRANE GTPASE FZO1"/>
    <property type="match status" value="1"/>
</dbReference>
<keyword evidence="5" id="KW-0472">Membrane</keyword>
<keyword evidence="8" id="KW-1185">Reference proteome</keyword>
<comment type="caution">
    <text evidence="7">The sequence shown here is derived from an EMBL/GenBank/DDBJ whole genome shotgun (WGS) entry which is preliminary data.</text>
</comment>
<sequence>MDPLATLVAVSKIAVKALESYKNHNAKYPLLLQKAQAFQDLIQILASSSSAKNVMDIYLQSQLTDLTLLFEKIKKLADNQQHASKTTSFAQAIGFQDDGGVDDLRLELENKQRLLTETLDRLLPLSPHPMRDEEDLAELIAKSTPNGYIDGLELQTSTFCKARFERIFNLRTLDHHIQCARIFDSRTIESSVGLGFPYLESQLLQYQGRIWTEGNPDSTIARLENLNQMPKGGRHSPDEIKNYIKYLGVGNNNQIPRLAIVGNMKSGKSTFVNALIGSDNLLLMRPQAATTIPTICRHSPGRRESPKLEYDKEPFQLALSKIRTIMDEMKDVDTPNNAKEIAFKVGVAKIKADAECFLCLQNIKDGKLELPQSPGSFEECRQALVLLNDIMRIYIHLYPIMDVSPLDSPFVSLRDNWPTVEIEFDFIGNVNKKLEIVDSPGPDEITSGDLETIVKGLVKTCDACFSVLDCTDLAGGAEEKLKYLLKQWDVKVANLYVIANQADELSDKGEEEPEKIRSQIASRFLGSEKQINKVYMVSARKGRLARNMKKLIGAPKPDEKGIPQLEASGWQAEWLQYIGPKSLRTYNRYFDKNPGKLVALNDATWRKSGIEKVEILITDRLLPYYVAGSLHTIADDLAYHLLESIQKCNATLSELQSDGVTLTRRRDDFIKLQKSLKTVADQWKKDATAIWKDITTLITSEFDNLKNDVKNIIGITLDKFWEQTPKNIGKVPSKRIYHFKSFEEAGENVDRIIGGVRLAVEILYNDFRRNLQTLIDQKLRKHEQNLSERLKSMDPYLWNKVPELIPRFTVSLKVFEPVNIPLVTNDIEAYIERRKVKFVPGFLKFGTIEANFSVSEKKLKDSCEESLITKFRDNNRKFVIEGVIEESKKQQEIFVAGWREKQDEYAAALQSILNDIDQKKLTDEYARDIVAIKLETYSISVNLKNYASVLRTITLQSDEVLELDPATLNKLLSVE</sequence>
<name>A0A433B8U3_9FUNG</name>
<evidence type="ECO:0000256" key="3">
    <source>
        <dbReference type="ARBA" id="ARBA00022801"/>
    </source>
</evidence>
<protein>
    <recommendedName>
        <fullName evidence="6">Dynamin N-terminal domain-containing protein</fullName>
    </recommendedName>
</protein>
<evidence type="ECO:0000259" key="6">
    <source>
        <dbReference type="Pfam" id="PF00350"/>
    </source>
</evidence>
<dbReference type="Pfam" id="PF00350">
    <property type="entry name" value="Dynamin_N"/>
    <property type="match status" value="1"/>
</dbReference>
<gene>
    <name evidence="7" type="ORF">BC936DRAFT_139912</name>
</gene>
<keyword evidence="4" id="KW-0342">GTP-binding</keyword>
<evidence type="ECO:0000256" key="5">
    <source>
        <dbReference type="ARBA" id="ARBA00023136"/>
    </source>
</evidence>
<dbReference type="Proteomes" id="UP000268093">
    <property type="component" value="Unassembled WGS sequence"/>
</dbReference>
<organism evidence="7 8">
    <name type="scientific">Jimgerdemannia flammicorona</name>
    <dbReference type="NCBI Taxonomy" id="994334"/>
    <lineage>
        <taxon>Eukaryota</taxon>
        <taxon>Fungi</taxon>
        <taxon>Fungi incertae sedis</taxon>
        <taxon>Mucoromycota</taxon>
        <taxon>Mucoromycotina</taxon>
        <taxon>Endogonomycetes</taxon>
        <taxon>Endogonales</taxon>
        <taxon>Endogonaceae</taxon>
        <taxon>Jimgerdemannia</taxon>
    </lineage>
</organism>
<evidence type="ECO:0000313" key="8">
    <source>
        <dbReference type="Proteomes" id="UP000268093"/>
    </source>
</evidence>
<dbReference type="InterPro" id="IPR027417">
    <property type="entry name" value="P-loop_NTPase"/>
</dbReference>
<dbReference type="SUPFAM" id="SSF52540">
    <property type="entry name" value="P-loop containing nucleoside triphosphate hydrolases"/>
    <property type="match status" value="1"/>
</dbReference>
<proteinExistence type="predicted"/>
<dbReference type="AlphaFoldDB" id="A0A433B8U3"/>
<evidence type="ECO:0000256" key="2">
    <source>
        <dbReference type="ARBA" id="ARBA00022741"/>
    </source>
</evidence>
<dbReference type="InterPro" id="IPR045063">
    <property type="entry name" value="Dynamin_N"/>
</dbReference>
<dbReference type="InterPro" id="IPR027094">
    <property type="entry name" value="Mitofusin_fam"/>
</dbReference>
<reference evidence="7 8" key="1">
    <citation type="journal article" date="2018" name="New Phytol.">
        <title>Phylogenomics of Endogonaceae and evolution of mycorrhizas within Mucoromycota.</title>
        <authorList>
            <person name="Chang Y."/>
            <person name="Desiro A."/>
            <person name="Na H."/>
            <person name="Sandor L."/>
            <person name="Lipzen A."/>
            <person name="Clum A."/>
            <person name="Barry K."/>
            <person name="Grigoriev I.V."/>
            <person name="Martin F.M."/>
            <person name="Stajich J.E."/>
            <person name="Smith M.E."/>
            <person name="Bonito G."/>
            <person name="Spatafora J.W."/>
        </authorList>
    </citation>
    <scope>NUCLEOTIDE SEQUENCE [LARGE SCALE GENOMIC DNA]</scope>
    <source>
        <strain evidence="7 8">GMNB39</strain>
    </source>
</reference>
<evidence type="ECO:0000313" key="7">
    <source>
        <dbReference type="EMBL" id="RUP11966.1"/>
    </source>
</evidence>
<dbReference type="GO" id="GO:0005525">
    <property type="term" value="F:GTP binding"/>
    <property type="evidence" value="ECO:0007669"/>
    <property type="project" value="UniProtKB-KW"/>
</dbReference>
<dbReference type="GO" id="GO:0003924">
    <property type="term" value="F:GTPase activity"/>
    <property type="evidence" value="ECO:0007669"/>
    <property type="project" value="InterPro"/>
</dbReference>
<dbReference type="GO" id="GO:0008053">
    <property type="term" value="P:mitochondrial fusion"/>
    <property type="evidence" value="ECO:0007669"/>
    <property type="project" value="TreeGrafter"/>
</dbReference>
<dbReference type="OrthoDB" id="3248936at2759"/>
<feature type="domain" description="Dynamin N-terminal" evidence="6">
    <location>
        <begin position="258"/>
        <end position="472"/>
    </location>
</feature>
<evidence type="ECO:0000256" key="4">
    <source>
        <dbReference type="ARBA" id="ARBA00023134"/>
    </source>
</evidence>
<accession>A0A433B8U3</accession>
<comment type="subcellular location">
    <subcellularLocation>
        <location evidence="1">Membrane</location>
    </subcellularLocation>
</comment>
<dbReference type="EMBL" id="RBNI01016050">
    <property type="protein sequence ID" value="RUP11966.1"/>
    <property type="molecule type" value="Genomic_DNA"/>
</dbReference>
<keyword evidence="3" id="KW-0378">Hydrolase</keyword>
<dbReference type="GO" id="GO:0051646">
    <property type="term" value="P:mitochondrion localization"/>
    <property type="evidence" value="ECO:0007669"/>
    <property type="project" value="TreeGrafter"/>
</dbReference>
<evidence type="ECO:0000256" key="1">
    <source>
        <dbReference type="ARBA" id="ARBA00004370"/>
    </source>
</evidence>